<accession>X1NTN9</accession>
<dbReference type="AlphaFoldDB" id="X1NTN9"/>
<gene>
    <name evidence="1" type="ORF">S06H3_27573</name>
</gene>
<sequence length="260" mass="29683">DKNGGVEIPGELIESFDELPIVIIDVNDPENSDAVPVLMGIRHVSGVKPWGAYQQAMLIAQLMDDFQLPLQETAAKLSMTTREANRRRRAYKALEQMQRDEEFADIADPELYYKFHESVGIPEVKDWLGWSENDLVFTNEDTRSQFYELITQRYDEETNRPIPAKLQTREDVRNLRRLLRDENAKAALLDPSRTLNEAMAIAISTETGGWVSQVRAAISAIEGLKIKDVKLISDDQLQLLEILRTLLNERIEDRKKLSSA</sequence>
<dbReference type="EMBL" id="BARV01016008">
    <property type="protein sequence ID" value="GAI22009.1"/>
    <property type="molecule type" value="Genomic_DNA"/>
</dbReference>
<organism evidence="1">
    <name type="scientific">marine sediment metagenome</name>
    <dbReference type="NCBI Taxonomy" id="412755"/>
    <lineage>
        <taxon>unclassified sequences</taxon>
        <taxon>metagenomes</taxon>
        <taxon>ecological metagenomes</taxon>
    </lineage>
</organism>
<reference evidence="1" key="1">
    <citation type="journal article" date="2014" name="Front. Microbiol.">
        <title>High frequency of phylogenetically diverse reductive dehalogenase-homologous genes in deep subseafloor sedimentary metagenomes.</title>
        <authorList>
            <person name="Kawai M."/>
            <person name="Futagami T."/>
            <person name="Toyoda A."/>
            <person name="Takaki Y."/>
            <person name="Nishi S."/>
            <person name="Hori S."/>
            <person name="Arai W."/>
            <person name="Tsubouchi T."/>
            <person name="Morono Y."/>
            <person name="Uchiyama I."/>
            <person name="Ito T."/>
            <person name="Fujiyama A."/>
            <person name="Inagaki F."/>
            <person name="Takami H."/>
        </authorList>
    </citation>
    <scope>NUCLEOTIDE SEQUENCE</scope>
    <source>
        <strain evidence="1">Expedition CK06-06</strain>
    </source>
</reference>
<evidence type="ECO:0000313" key="1">
    <source>
        <dbReference type="EMBL" id="GAI22009.1"/>
    </source>
</evidence>
<feature type="non-terminal residue" evidence="1">
    <location>
        <position position="1"/>
    </location>
</feature>
<proteinExistence type="predicted"/>
<name>X1NTN9_9ZZZZ</name>
<protein>
    <submittedName>
        <fullName evidence="1">Uncharacterized protein</fullName>
    </submittedName>
</protein>
<comment type="caution">
    <text evidence="1">The sequence shown here is derived from an EMBL/GenBank/DDBJ whole genome shotgun (WGS) entry which is preliminary data.</text>
</comment>